<evidence type="ECO:0000256" key="3">
    <source>
        <dbReference type="ARBA" id="ARBA00005046"/>
    </source>
</evidence>
<dbReference type="CDD" id="cd00887">
    <property type="entry name" value="MoeA"/>
    <property type="match status" value="1"/>
</dbReference>
<dbReference type="GO" id="GO:0046872">
    <property type="term" value="F:metal ion binding"/>
    <property type="evidence" value="ECO:0007669"/>
    <property type="project" value="UniProtKB-UniRule"/>
</dbReference>
<evidence type="ECO:0000256" key="10">
    <source>
        <dbReference type="ARBA" id="ARBA00047317"/>
    </source>
</evidence>
<dbReference type="Gene3D" id="2.170.190.11">
    <property type="entry name" value="Molybdopterin biosynthesis moea protein, domain 3"/>
    <property type="match status" value="1"/>
</dbReference>
<comment type="function">
    <text evidence="2 11">Catalyzes the insertion of molybdate into adenylated molybdopterin with the concomitant release of AMP.</text>
</comment>
<evidence type="ECO:0000256" key="5">
    <source>
        <dbReference type="ARBA" id="ARBA00022505"/>
    </source>
</evidence>
<dbReference type="InterPro" id="IPR001453">
    <property type="entry name" value="MoaB/Mog_dom"/>
</dbReference>
<evidence type="ECO:0000256" key="7">
    <source>
        <dbReference type="ARBA" id="ARBA00022723"/>
    </source>
</evidence>
<dbReference type="InterPro" id="IPR005111">
    <property type="entry name" value="MoeA_C_domain_IV"/>
</dbReference>
<dbReference type="SUPFAM" id="SSF53218">
    <property type="entry name" value="Molybdenum cofactor biosynthesis proteins"/>
    <property type="match status" value="1"/>
</dbReference>
<dbReference type="EMBL" id="NKDB02000002">
    <property type="protein sequence ID" value="RKJ96394.1"/>
    <property type="molecule type" value="Genomic_DNA"/>
</dbReference>
<dbReference type="SUPFAM" id="SSF63867">
    <property type="entry name" value="MoeA C-terminal domain-like"/>
    <property type="match status" value="1"/>
</dbReference>
<evidence type="ECO:0000256" key="11">
    <source>
        <dbReference type="RuleBase" id="RU365090"/>
    </source>
</evidence>
<keyword evidence="8 11" id="KW-0460">Magnesium</keyword>
<dbReference type="SUPFAM" id="SSF63882">
    <property type="entry name" value="MoeA N-terminal region -like"/>
    <property type="match status" value="1"/>
</dbReference>
<dbReference type="Gene3D" id="3.40.980.10">
    <property type="entry name" value="MoaB/Mog-like domain"/>
    <property type="match status" value="1"/>
</dbReference>
<dbReference type="InterPro" id="IPR038987">
    <property type="entry name" value="MoeA-like"/>
</dbReference>
<dbReference type="Gene3D" id="2.40.340.10">
    <property type="entry name" value="MoeA, C-terminal, domain IV"/>
    <property type="match status" value="1"/>
</dbReference>
<dbReference type="Pfam" id="PF00994">
    <property type="entry name" value="MoCF_biosynth"/>
    <property type="match status" value="1"/>
</dbReference>
<keyword evidence="5 11" id="KW-0500">Molybdenum</keyword>
<dbReference type="InterPro" id="IPR036688">
    <property type="entry name" value="MoeA_C_domain_IV_sf"/>
</dbReference>
<dbReference type="SMART" id="SM00852">
    <property type="entry name" value="MoCF_biosynth"/>
    <property type="match status" value="1"/>
</dbReference>
<evidence type="ECO:0000313" key="13">
    <source>
        <dbReference type="EMBL" id="RKJ96394.1"/>
    </source>
</evidence>
<keyword evidence="7 11" id="KW-0479">Metal-binding</keyword>
<keyword evidence="6 11" id="KW-0808">Transferase</keyword>
<dbReference type="InterPro" id="IPR036135">
    <property type="entry name" value="MoeA_linker/N_sf"/>
</dbReference>
<organism evidence="13 14">
    <name type="scientific">Alicycliphilus denitrificans</name>
    <dbReference type="NCBI Taxonomy" id="179636"/>
    <lineage>
        <taxon>Bacteria</taxon>
        <taxon>Pseudomonadati</taxon>
        <taxon>Pseudomonadota</taxon>
        <taxon>Betaproteobacteria</taxon>
        <taxon>Burkholderiales</taxon>
        <taxon>Comamonadaceae</taxon>
        <taxon>Alicycliphilus</taxon>
    </lineage>
</organism>
<dbReference type="GO" id="GO:0005829">
    <property type="term" value="C:cytosol"/>
    <property type="evidence" value="ECO:0007669"/>
    <property type="project" value="TreeGrafter"/>
</dbReference>
<dbReference type="GO" id="GO:0061599">
    <property type="term" value="F:molybdopterin molybdotransferase activity"/>
    <property type="evidence" value="ECO:0007669"/>
    <property type="project" value="UniProtKB-UniRule"/>
</dbReference>
<dbReference type="Pfam" id="PF03453">
    <property type="entry name" value="MoeA_N"/>
    <property type="match status" value="1"/>
</dbReference>
<evidence type="ECO:0000313" key="14">
    <source>
        <dbReference type="Proteomes" id="UP000216225"/>
    </source>
</evidence>
<comment type="catalytic activity">
    <reaction evidence="10">
        <text>adenylyl-molybdopterin + molybdate = Mo-molybdopterin + AMP + H(+)</text>
        <dbReference type="Rhea" id="RHEA:35047"/>
        <dbReference type="ChEBI" id="CHEBI:15378"/>
        <dbReference type="ChEBI" id="CHEBI:36264"/>
        <dbReference type="ChEBI" id="CHEBI:62727"/>
        <dbReference type="ChEBI" id="CHEBI:71302"/>
        <dbReference type="ChEBI" id="CHEBI:456215"/>
        <dbReference type="EC" id="2.10.1.1"/>
    </reaction>
</comment>
<evidence type="ECO:0000256" key="9">
    <source>
        <dbReference type="ARBA" id="ARBA00023150"/>
    </source>
</evidence>
<dbReference type="Proteomes" id="UP000216225">
    <property type="component" value="Unassembled WGS sequence"/>
</dbReference>
<dbReference type="AlphaFoldDB" id="A0A420KB94"/>
<evidence type="ECO:0000256" key="4">
    <source>
        <dbReference type="ARBA" id="ARBA00010763"/>
    </source>
</evidence>
<comment type="cofactor">
    <cofactor evidence="1 11">
        <name>Mg(2+)</name>
        <dbReference type="ChEBI" id="CHEBI:18420"/>
    </cofactor>
</comment>
<dbReference type="GO" id="GO:0006777">
    <property type="term" value="P:Mo-molybdopterin cofactor biosynthetic process"/>
    <property type="evidence" value="ECO:0007669"/>
    <property type="project" value="UniProtKB-UniRule"/>
</dbReference>
<comment type="pathway">
    <text evidence="3 11">Cofactor biosynthesis; molybdopterin biosynthesis.</text>
</comment>
<evidence type="ECO:0000256" key="1">
    <source>
        <dbReference type="ARBA" id="ARBA00001946"/>
    </source>
</evidence>
<name>A0A420KB94_9BURK</name>
<feature type="domain" description="MoaB/Mog" evidence="12">
    <location>
        <begin position="192"/>
        <end position="333"/>
    </location>
</feature>
<dbReference type="Pfam" id="PF03454">
    <property type="entry name" value="MoeA_C"/>
    <property type="match status" value="1"/>
</dbReference>
<protein>
    <recommendedName>
        <fullName evidence="11">Molybdopterin molybdenumtransferase</fullName>
        <ecNumber evidence="11">2.10.1.1</ecNumber>
    </recommendedName>
</protein>
<evidence type="ECO:0000259" key="12">
    <source>
        <dbReference type="SMART" id="SM00852"/>
    </source>
</evidence>
<comment type="similarity">
    <text evidence="4 11">Belongs to the MoeA family.</text>
</comment>
<dbReference type="EC" id="2.10.1.1" evidence="11"/>
<dbReference type="NCBIfam" id="NF045515">
    <property type="entry name" value="Glp_gephyrin"/>
    <property type="match status" value="1"/>
</dbReference>
<reference evidence="13 14" key="1">
    <citation type="submission" date="2018-09" db="EMBL/GenBank/DDBJ databases">
        <title>Genome comparison of Alicycliphilus sp. BQ1, a polyurethanolytic bacterium, with its closest phylogenetic relatives Alicycliphilus denitrificans BC and K601, unable to attack polyurethane.</title>
        <authorList>
            <person name="Loza-Tavera H."/>
            <person name="Lozano L."/>
            <person name="Cevallos M."/>
            <person name="Maya-Lucas O."/>
            <person name="Garcia-Mena J."/>
            <person name="Hernandez J."/>
        </authorList>
    </citation>
    <scope>NUCLEOTIDE SEQUENCE [LARGE SCALE GENOMIC DNA]</scope>
    <source>
        <strain evidence="13 14">BQ1</strain>
    </source>
</reference>
<sequence>MTTQAKSQAPQARAPLKPLDDALADLLAQAAPLAGSDTVGTFDADGRVLAQPAVSPLQVPPQDNSSMDGYAVRRADITAAGVELPVAQRIAAGGCGTPLAAGTAARIFTGAPVPEGADAIVMQEDCEALDGGARVRVNAVPAAGQWIRRAGEDIALGAQVLAAGTRLTPAELGLAASIGLASLQVARRPRVALFSTGDELVMPGEVPPAQMKPGAIYNSNRFFLRAMLLRLGCEVSDLGIVPDRREATVAALREAAQDNDLILTSGGVSVGEEDHIKPAVESLGRLDLWQIAMKPGKPFAYGRIGGAHFMGLPGNPVSSFVTFGLLVRPFLLRLQGVRDVAPKAIAASAGFDWPRADKRREFLRVRHAADGTLELFANQSSGVLTSATWADGVVDNPAGQTIARGDRVRFLPFVELLS</sequence>
<dbReference type="PANTHER" id="PTHR10192:SF5">
    <property type="entry name" value="GEPHYRIN"/>
    <property type="match status" value="1"/>
</dbReference>
<dbReference type="Gene3D" id="3.90.105.10">
    <property type="entry name" value="Molybdopterin biosynthesis moea protein, domain 2"/>
    <property type="match status" value="1"/>
</dbReference>
<dbReference type="PANTHER" id="PTHR10192">
    <property type="entry name" value="MOLYBDOPTERIN BIOSYNTHESIS PROTEIN"/>
    <property type="match status" value="1"/>
</dbReference>
<gene>
    <name evidence="13" type="ORF">CE154_010170</name>
</gene>
<dbReference type="UniPathway" id="UPA00344"/>
<evidence type="ECO:0000256" key="2">
    <source>
        <dbReference type="ARBA" id="ARBA00002901"/>
    </source>
</evidence>
<keyword evidence="9 11" id="KW-0501">Molybdenum cofactor biosynthesis</keyword>
<accession>A0A420KB94</accession>
<dbReference type="InterPro" id="IPR036425">
    <property type="entry name" value="MoaB/Mog-like_dom_sf"/>
</dbReference>
<dbReference type="FunFam" id="3.40.980.10:FF:000004">
    <property type="entry name" value="Molybdopterin molybdenumtransferase"/>
    <property type="match status" value="1"/>
</dbReference>
<dbReference type="RefSeq" id="WP_094437967.1">
    <property type="nucleotide sequence ID" value="NZ_NKDB02000002.1"/>
</dbReference>
<evidence type="ECO:0000256" key="6">
    <source>
        <dbReference type="ARBA" id="ARBA00022679"/>
    </source>
</evidence>
<dbReference type="InterPro" id="IPR005110">
    <property type="entry name" value="MoeA_linker/N"/>
</dbReference>
<comment type="caution">
    <text evidence="13">The sequence shown here is derived from an EMBL/GenBank/DDBJ whole genome shotgun (WGS) entry which is preliminary data.</text>
</comment>
<proteinExistence type="inferred from homology"/>
<dbReference type="NCBIfam" id="TIGR00177">
    <property type="entry name" value="molyb_syn"/>
    <property type="match status" value="1"/>
</dbReference>
<evidence type="ECO:0000256" key="8">
    <source>
        <dbReference type="ARBA" id="ARBA00022842"/>
    </source>
</evidence>